<keyword evidence="3 5" id="KW-0863">Zinc-finger</keyword>
<accession>A0AAV8X1R5</accession>
<dbReference type="PANTHER" id="PTHR24403">
    <property type="entry name" value="ZINC FINGER PROTEIN"/>
    <property type="match status" value="1"/>
</dbReference>
<evidence type="ECO:0000313" key="7">
    <source>
        <dbReference type="EMBL" id="KAJ8932475.1"/>
    </source>
</evidence>
<evidence type="ECO:0000256" key="5">
    <source>
        <dbReference type="PROSITE-ProRule" id="PRU00042"/>
    </source>
</evidence>
<organism evidence="7 8">
    <name type="scientific">Rhamnusium bicolor</name>
    <dbReference type="NCBI Taxonomy" id="1586634"/>
    <lineage>
        <taxon>Eukaryota</taxon>
        <taxon>Metazoa</taxon>
        <taxon>Ecdysozoa</taxon>
        <taxon>Arthropoda</taxon>
        <taxon>Hexapoda</taxon>
        <taxon>Insecta</taxon>
        <taxon>Pterygota</taxon>
        <taxon>Neoptera</taxon>
        <taxon>Endopterygota</taxon>
        <taxon>Coleoptera</taxon>
        <taxon>Polyphaga</taxon>
        <taxon>Cucujiformia</taxon>
        <taxon>Chrysomeloidea</taxon>
        <taxon>Cerambycidae</taxon>
        <taxon>Lepturinae</taxon>
        <taxon>Rhagiini</taxon>
        <taxon>Rhamnusium</taxon>
    </lineage>
</organism>
<dbReference type="EMBL" id="JANEYF010004043">
    <property type="protein sequence ID" value="KAJ8932475.1"/>
    <property type="molecule type" value="Genomic_DNA"/>
</dbReference>
<feature type="domain" description="C2H2-type" evidence="6">
    <location>
        <begin position="205"/>
        <end position="232"/>
    </location>
</feature>
<keyword evidence="1" id="KW-0479">Metal-binding</keyword>
<dbReference type="AlphaFoldDB" id="A0AAV8X1R5"/>
<name>A0AAV8X1R5_9CUCU</name>
<sequence>MNLNNNRKPKICPKCTETLQLSYGFKTFILDNNKRVQELKILEETMNGTLEKATRLCCLCVQENIFEDLEEDVKANLKMMVQRCFPQLNLYTSNNLGVCETCLNSLKDLNFFINNCLESEEFVKNYCSTKDMICKDVRKLDECIKHKNLSFIPNDNRGETEEAVFSSTFEDIGTTALENNSDLGNAQELNGHMMRHKDPLTTKMHKCEVCGHETKRIADLRWHMIVHKDPEEVTMYKCADCPYETKRKADLKQHVIIHNSHKFKCDLCSFETKNELYLNTTHMLVHKDKTEVKLFKCESCPYQAKCKQHVKQHSRIHKSRSELSKFKCNWCDFETVYKQGIQLHLLVHKCRSEIRMHKCHLCEYEGTRKSHLKEHMLRHVNPSDVTLECNKCSYKTKKRKDYLRKHMNVHKDPLTTKMYKCEL</sequence>
<dbReference type="InterPro" id="IPR012934">
    <property type="entry name" value="Znf_AD"/>
</dbReference>
<protein>
    <recommendedName>
        <fullName evidence="6">C2H2-type domain-containing protein</fullName>
    </recommendedName>
</protein>
<keyword evidence="8" id="KW-1185">Reference proteome</keyword>
<reference evidence="7" key="1">
    <citation type="journal article" date="2023" name="Insect Mol. Biol.">
        <title>Genome sequencing provides insights into the evolution of gene families encoding plant cell wall-degrading enzymes in longhorned beetles.</title>
        <authorList>
            <person name="Shin N.R."/>
            <person name="Okamura Y."/>
            <person name="Kirsch R."/>
            <person name="Pauchet Y."/>
        </authorList>
    </citation>
    <scope>NUCLEOTIDE SEQUENCE</scope>
    <source>
        <strain evidence="7">RBIC_L_NR</strain>
    </source>
</reference>
<evidence type="ECO:0000256" key="2">
    <source>
        <dbReference type="ARBA" id="ARBA00022737"/>
    </source>
</evidence>
<feature type="domain" description="C2H2-type" evidence="6">
    <location>
        <begin position="295"/>
        <end position="322"/>
    </location>
</feature>
<dbReference type="Gene3D" id="3.30.160.60">
    <property type="entry name" value="Classic Zinc Finger"/>
    <property type="match status" value="4"/>
</dbReference>
<dbReference type="GO" id="GO:0045944">
    <property type="term" value="P:positive regulation of transcription by RNA polymerase II"/>
    <property type="evidence" value="ECO:0007669"/>
    <property type="project" value="TreeGrafter"/>
</dbReference>
<dbReference type="SMART" id="SM00868">
    <property type="entry name" value="zf-AD"/>
    <property type="match status" value="2"/>
</dbReference>
<dbReference type="GO" id="GO:0005634">
    <property type="term" value="C:nucleus"/>
    <property type="evidence" value="ECO:0007669"/>
    <property type="project" value="InterPro"/>
</dbReference>
<gene>
    <name evidence="7" type="ORF">NQ314_014634</name>
</gene>
<evidence type="ECO:0000259" key="6">
    <source>
        <dbReference type="PROSITE" id="PS50157"/>
    </source>
</evidence>
<dbReference type="Pfam" id="PF00096">
    <property type="entry name" value="zf-C2H2"/>
    <property type="match status" value="1"/>
</dbReference>
<dbReference type="PANTHER" id="PTHR24403:SF67">
    <property type="entry name" value="FI01116P-RELATED"/>
    <property type="match status" value="1"/>
</dbReference>
<dbReference type="SMART" id="SM00355">
    <property type="entry name" value="ZnF_C2H2"/>
    <property type="match status" value="7"/>
</dbReference>
<feature type="non-terminal residue" evidence="7">
    <location>
        <position position="423"/>
    </location>
</feature>
<comment type="caution">
    <text evidence="7">The sequence shown here is derived from an EMBL/GenBank/DDBJ whole genome shotgun (WGS) entry which is preliminary data.</text>
</comment>
<dbReference type="GO" id="GO:0008270">
    <property type="term" value="F:zinc ion binding"/>
    <property type="evidence" value="ECO:0007669"/>
    <property type="project" value="UniProtKB-KW"/>
</dbReference>
<evidence type="ECO:0000256" key="4">
    <source>
        <dbReference type="ARBA" id="ARBA00022833"/>
    </source>
</evidence>
<keyword evidence="4" id="KW-0862">Zinc</keyword>
<dbReference type="InterPro" id="IPR050688">
    <property type="entry name" value="Zinc_finger/UBP_domain"/>
</dbReference>
<evidence type="ECO:0000256" key="1">
    <source>
        <dbReference type="ARBA" id="ARBA00022723"/>
    </source>
</evidence>
<evidence type="ECO:0000256" key="3">
    <source>
        <dbReference type="ARBA" id="ARBA00022771"/>
    </source>
</evidence>
<dbReference type="PROSITE" id="PS50157">
    <property type="entry name" value="ZINC_FINGER_C2H2_2"/>
    <property type="match status" value="3"/>
</dbReference>
<dbReference type="InterPro" id="IPR013087">
    <property type="entry name" value="Znf_C2H2_type"/>
</dbReference>
<evidence type="ECO:0000313" key="8">
    <source>
        <dbReference type="Proteomes" id="UP001162156"/>
    </source>
</evidence>
<proteinExistence type="predicted"/>
<feature type="domain" description="C2H2-type" evidence="6">
    <location>
        <begin position="236"/>
        <end position="263"/>
    </location>
</feature>
<dbReference type="SUPFAM" id="SSF57667">
    <property type="entry name" value="beta-beta-alpha zinc fingers"/>
    <property type="match status" value="2"/>
</dbReference>
<keyword evidence="2" id="KW-0677">Repeat</keyword>
<dbReference type="InterPro" id="IPR036236">
    <property type="entry name" value="Znf_C2H2_sf"/>
</dbReference>
<dbReference type="Proteomes" id="UP001162156">
    <property type="component" value="Unassembled WGS sequence"/>
</dbReference>